<organism evidence="2">
    <name type="scientific">Arundo donax</name>
    <name type="common">Giant reed</name>
    <name type="synonym">Donax arundinaceus</name>
    <dbReference type="NCBI Taxonomy" id="35708"/>
    <lineage>
        <taxon>Eukaryota</taxon>
        <taxon>Viridiplantae</taxon>
        <taxon>Streptophyta</taxon>
        <taxon>Embryophyta</taxon>
        <taxon>Tracheophyta</taxon>
        <taxon>Spermatophyta</taxon>
        <taxon>Magnoliopsida</taxon>
        <taxon>Liliopsida</taxon>
        <taxon>Poales</taxon>
        <taxon>Poaceae</taxon>
        <taxon>PACMAD clade</taxon>
        <taxon>Arundinoideae</taxon>
        <taxon>Arundineae</taxon>
        <taxon>Arundo</taxon>
    </lineage>
</organism>
<feature type="region of interest" description="Disordered" evidence="1">
    <location>
        <begin position="18"/>
        <end position="39"/>
    </location>
</feature>
<sequence>MLWHYSRRPQHLFTANRACKSKRKSPSTGVTHRKANLYL</sequence>
<dbReference type="EMBL" id="GBRH01183220">
    <property type="protein sequence ID" value="JAE14676.1"/>
    <property type="molecule type" value="Transcribed_RNA"/>
</dbReference>
<reference evidence="2" key="1">
    <citation type="submission" date="2014-09" db="EMBL/GenBank/DDBJ databases">
        <authorList>
            <person name="Magalhaes I.L.F."/>
            <person name="Oliveira U."/>
            <person name="Santos F.R."/>
            <person name="Vidigal T.H.D.A."/>
            <person name="Brescovit A.D."/>
            <person name="Santos A.J."/>
        </authorList>
    </citation>
    <scope>NUCLEOTIDE SEQUENCE</scope>
    <source>
        <tissue evidence="2">Shoot tissue taken approximately 20 cm above the soil surface</tissue>
    </source>
</reference>
<protein>
    <submittedName>
        <fullName evidence="2">Uncharacterized protein</fullName>
    </submittedName>
</protein>
<feature type="compositionally biased region" description="Basic residues" evidence="1">
    <location>
        <begin position="19"/>
        <end position="39"/>
    </location>
</feature>
<evidence type="ECO:0000256" key="1">
    <source>
        <dbReference type="SAM" id="MobiDB-lite"/>
    </source>
</evidence>
<proteinExistence type="predicted"/>
<dbReference type="AlphaFoldDB" id="A0A0A9FWJ8"/>
<evidence type="ECO:0000313" key="2">
    <source>
        <dbReference type="EMBL" id="JAE14676.1"/>
    </source>
</evidence>
<reference evidence="2" key="2">
    <citation type="journal article" date="2015" name="Data Brief">
        <title>Shoot transcriptome of the giant reed, Arundo donax.</title>
        <authorList>
            <person name="Barrero R.A."/>
            <person name="Guerrero F.D."/>
            <person name="Moolhuijzen P."/>
            <person name="Goolsby J.A."/>
            <person name="Tidwell J."/>
            <person name="Bellgard S.E."/>
            <person name="Bellgard M.I."/>
        </authorList>
    </citation>
    <scope>NUCLEOTIDE SEQUENCE</scope>
    <source>
        <tissue evidence="2">Shoot tissue taken approximately 20 cm above the soil surface</tissue>
    </source>
</reference>
<name>A0A0A9FWJ8_ARUDO</name>
<accession>A0A0A9FWJ8</accession>